<dbReference type="KEGG" id="sazo:D1868_05835"/>
<evidence type="ECO:0000256" key="2">
    <source>
        <dbReference type="ARBA" id="ARBA00022670"/>
    </source>
</evidence>
<sequence length="267" mass="31071">MWRWKYYFLSFMVILLTETLISLIVPSTVINTFAELVLAFLVWYLLSPYLMILAFRIKEVNDENLLRLASYSAALLGVKRVKVYEIQSNYLNALAFGNVFFNAVALTKPLIEGLNDRELVAVLAHEFAHIKNKDTEIQWFYILAVNIAYALLSFYVFPLGLFALALGIISMFYLHRYLEKKADITAASTTPWLSEYLSYALIKIAYLSTTLPTSMLKYFPEFQLFFIKQSLIGSKEKKKFFSTHPSLSERLRYLEDISRRWGKSYFI</sequence>
<feature type="transmembrane region" description="Helical" evidence="11">
    <location>
        <begin position="147"/>
        <end position="174"/>
    </location>
</feature>
<proteinExistence type="inferred from homology"/>
<gene>
    <name evidence="13" type="ORF">D1868_05835</name>
</gene>
<dbReference type="CDD" id="cd07329">
    <property type="entry name" value="M56_like"/>
    <property type="match status" value="1"/>
</dbReference>
<dbReference type="PANTHER" id="PTHR43221">
    <property type="entry name" value="PROTEASE HTPX"/>
    <property type="match status" value="1"/>
</dbReference>
<dbReference type="EMBL" id="CP045483">
    <property type="protein sequence ID" value="QGR19556.1"/>
    <property type="molecule type" value="Genomic_DNA"/>
</dbReference>
<keyword evidence="8 10" id="KW-0482">Metalloprotease</keyword>
<evidence type="ECO:0000256" key="7">
    <source>
        <dbReference type="ARBA" id="ARBA00022989"/>
    </source>
</evidence>
<name>A0A650CNZ0_9CREN</name>
<dbReference type="OrthoDB" id="28389at2157"/>
<evidence type="ECO:0000256" key="5">
    <source>
        <dbReference type="ARBA" id="ARBA00022801"/>
    </source>
</evidence>
<dbReference type="InterPro" id="IPR001915">
    <property type="entry name" value="Peptidase_M48"/>
</dbReference>
<dbReference type="InterPro" id="IPR050083">
    <property type="entry name" value="HtpX_protease"/>
</dbReference>
<keyword evidence="14" id="KW-1185">Reference proteome</keyword>
<keyword evidence="4" id="KW-0479">Metal-binding</keyword>
<dbReference type="RefSeq" id="WP_156006444.1">
    <property type="nucleotide sequence ID" value="NZ_CP045483.1"/>
</dbReference>
<keyword evidence="6 10" id="KW-0862">Zinc</keyword>
<keyword evidence="7 11" id="KW-1133">Transmembrane helix</keyword>
<keyword evidence="2 10" id="KW-0645">Protease</keyword>
<evidence type="ECO:0000313" key="14">
    <source>
        <dbReference type="Proteomes" id="UP000423396"/>
    </source>
</evidence>
<evidence type="ECO:0000256" key="4">
    <source>
        <dbReference type="ARBA" id="ARBA00022723"/>
    </source>
</evidence>
<evidence type="ECO:0000256" key="10">
    <source>
        <dbReference type="RuleBase" id="RU003983"/>
    </source>
</evidence>
<dbReference type="AlphaFoldDB" id="A0A650CNZ0"/>
<keyword evidence="3 11" id="KW-0812">Transmembrane</keyword>
<dbReference type="GeneID" id="42798571"/>
<organism evidence="13 14">
    <name type="scientific">Stygiolobus azoricus</name>
    <dbReference type="NCBI Taxonomy" id="41675"/>
    <lineage>
        <taxon>Archaea</taxon>
        <taxon>Thermoproteota</taxon>
        <taxon>Thermoprotei</taxon>
        <taxon>Sulfolobales</taxon>
        <taxon>Sulfolobaceae</taxon>
        <taxon>Stygiolobus</taxon>
    </lineage>
</organism>
<keyword evidence="5 10" id="KW-0378">Hydrolase</keyword>
<dbReference type="Proteomes" id="UP000423396">
    <property type="component" value="Chromosome"/>
</dbReference>
<accession>A0A650CNZ0</accession>
<evidence type="ECO:0000256" key="8">
    <source>
        <dbReference type="ARBA" id="ARBA00023049"/>
    </source>
</evidence>
<evidence type="ECO:0000256" key="3">
    <source>
        <dbReference type="ARBA" id="ARBA00022692"/>
    </source>
</evidence>
<evidence type="ECO:0000259" key="12">
    <source>
        <dbReference type="Pfam" id="PF01435"/>
    </source>
</evidence>
<dbReference type="GO" id="GO:0046872">
    <property type="term" value="F:metal ion binding"/>
    <property type="evidence" value="ECO:0007669"/>
    <property type="project" value="UniProtKB-KW"/>
</dbReference>
<evidence type="ECO:0000256" key="11">
    <source>
        <dbReference type="SAM" id="Phobius"/>
    </source>
</evidence>
<dbReference type="GO" id="GO:0006508">
    <property type="term" value="P:proteolysis"/>
    <property type="evidence" value="ECO:0007669"/>
    <property type="project" value="UniProtKB-KW"/>
</dbReference>
<evidence type="ECO:0000313" key="13">
    <source>
        <dbReference type="EMBL" id="QGR19556.1"/>
    </source>
</evidence>
<feature type="transmembrane region" description="Helical" evidence="11">
    <location>
        <begin position="36"/>
        <end position="57"/>
    </location>
</feature>
<dbReference type="PANTHER" id="PTHR43221:SF2">
    <property type="entry name" value="PROTEASE HTPX HOMOLOG"/>
    <property type="match status" value="1"/>
</dbReference>
<dbReference type="Gene3D" id="3.30.2010.10">
    <property type="entry name" value="Metalloproteases ('zincins'), catalytic domain"/>
    <property type="match status" value="1"/>
</dbReference>
<evidence type="ECO:0000256" key="6">
    <source>
        <dbReference type="ARBA" id="ARBA00022833"/>
    </source>
</evidence>
<evidence type="ECO:0000256" key="9">
    <source>
        <dbReference type="ARBA" id="ARBA00023136"/>
    </source>
</evidence>
<feature type="transmembrane region" description="Helical" evidence="11">
    <location>
        <begin position="7"/>
        <end position="30"/>
    </location>
</feature>
<protein>
    <submittedName>
        <fullName evidence="13">M48 family metalloprotease</fullName>
    </submittedName>
</protein>
<dbReference type="GO" id="GO:0004222">
    <property type="term" value="F:metalloendopeptidase activity"/>
    <property type="evidence" value="ECO:0007669"/>
    <property type="project" value="InterPro"/>
</dbReference>
<dbReference type="Pfam" id="PF01435">
    <property type="entry name" value="Peptidase_M48"/>
    <property type="match status" value="1"/>
</dbReference>
<keyword evidence="9 11" id="KW-0472">Membrane</keyword>
<feature type="domain" description="Peptidase M48" evidence="12">
    <location>
        <begin position="72"/>
        <end position="256"/>
    </location>
</feature>
<evidence type="ECO:0000256" key="1">
    <source>
        <dbReference type="ARBA" id="ARBA00022475"/>
    </source>
</evidence>
<comment type="cofactor">
    <cofactor evidence="10">
        <name>Zn(2+)</name>
        <dbReference type="ChEBI" id="CHEBI:29105"/>
    </cofactor>
    <text evidence="10">Binds 1 zinc ion per subunit.</text>
</comment>
<comment type="similarity">
    <text evidence="10">Belongs to the peptidase M48 family.</text>
</comment>
<keyword evidence="1" id="KW-1003">Cell membrane</keyword>
<reference evidence="13 14" key="1">
    <citation type="submission" date="2019-10" db="EMBL/GenBank/DDBJ databases">
        <title>Genome Sequences from Six Type Strain Members of the Archaeal Family Sulfolobaceae: Acidianus ambivalens, Acidianus infernus, Metallosphaera prunae, Stygiolobus azoricus, Sulfolobus metallicus, and Sulfurisphaera ohwakuensis.</title>
        <authorList>
            <person name="Counts J.A."/>
            <person name="Kelly R.M."/>
        </authorList>
    </citation>
    <scope>NUCLEOTIDE SEQUENCE [LARGE SCALE GENOMIC DNA]</scope>
    <source>
        <strain evidence="13 14">FC6</strain>
    </source>
</reference>